<feature type="compositionally biased region" description="Basic and acidic residues" evidence="10">
    <location>
        <begin position="553"/>
        <end position="565"/>
    </location>
</feature>
<dbReference type="OMA" id="WPTYQSL"/>
<dbReference type="GO" id="GO:0019829">
    <property type="term" value="F:ATPase-coupled monoatomic cation transmembrane transporter activity"/>
    <property type="evidence" value="ECO:0007669"/>
    <property type="project" value="TreeGrafter"/>
</dbReference>
<keyword evidence="7" id="KW-1278">Translocase</keyword>
<keyword evidence="14" id="KW-1185">Reference proteome</keyword>
<evidence type="ECO:0000256" key="6">
    <source>
        <dbReference type="ARBA" id="ARBA00022842"/>
    </source>
</evidence>
<dbReference type="InterPro" id="IPR018303">
    <property type="entry name" value="ATPase_P-typ_P_site"/>
</dbReference>
<feature type="transmembrane region" description="Helical" evidence="11">
    <location>
        <begin position="1084"/>
        <end position="1104"/>
    </location>
</feature>
<keyword evidence="3" id="KW-0479">Metal-binding</keyword>
<feature type="region of interest" description="Disordered" evidence="10">
    <location>
        <begin position="703"/>
        <end position="732"/>
    </location>
</feature>
<evidence type="ECO:0000313" key="13">
    <source>
        <dbReference type="EMBL" id="EJK47675.1"/>
    </source>
</evidence>
<sequence>TKDQSAGGKDSDKKDNKKAADEEGDVVPADVLLLRGSTVVNEASLTGESVPQMKEGLSELTDGTDLDMKTRHKTHVLYAGTRMLQCKGVEAVMEEEAARDGAGGVHGKLYRDIPSPPDGGCLTFVLRTGFSSAQGKLVRMIEGSQEKVKGHEKETALLLLMLFFFAVASSSYVLYHGLRDEGRSQYELLLHCILIVTSVIPPELPMQMALAVNNSLMTLMKLQIFCTEPYRVPIAGKLDSCLFDKTGTLTTDELVPVGVLGSGKVGCYLAGGAEEGAGNKGAAPDGKESGSPETRILAPMTRLPAEAALVLSGCHSLVLIDGETTGDPLESAALKAMRWEVSDGSSKTSRVVPSAGTERKKPGSPFSVSGSSRPTDGVEVLTRHHFSSRLQRMSCVVRDVANRKHYAVVKGSPEMVGKLLAKKPKGYDEAATLLSRRGYRVISLAYRPLSTAKDVESAQDARSSCEEGCAFAGFVAFTCRVRRDTKMILTRLRQGGMGVAMVTGDALLTAIHVAKEVGICDPDGGDGGADVGADPLTGETNKELLAFLERKRAENSTAAEKEADAKRRKKGKKKGTARPIAILERDGEDGLNLHWVDYDDGSVVRPYDASSVPELASKRDLAVTGTVLALAYEADDATRSVLEHFKVFARMTPDAKETVIECLHSVDRLCLMCGDGANDVGALKQADVGVALLSGFGDVNVDKGEDGNKKKKDHANGVGPGALAENTPRQQQQLTVISPQERQAIRSAPIWAIKAKIIALGGDPKKYPELTTKEDYITLYEIKGKEVAIKRRDQQRKKEEMMRKKTEAKTKQRELVAEKQQKMMERVKELEEQGVQFAQFKALQEFMANERAEGKKKASDIRSKNSVAGSAATIAGQLEDLEMDELPMVKIGDASLPCQFPSHSYTCSVAAPFTSKMPSIRSCVDIVRQGRCTLVTSIQMYQILALNCLISAYSLSVLYLDGVKYGDTQMTAMGMLGSISYMSVSRAKPLDRLSSVKPLTSIFHPSLFISLLGQFSVHLATMMWATNEAKQYMEDDYKVDLDGEFKPGILNSVVFLVSNVQQVTVFVVNLQGRPFMTGMTENRPLLWSLLATFILTFMFASESVPGLNKYFQLVPFPSDDFRNFIIKILVADVSVCLLFDRLMKLIFCPKILLASVEGTTWKDVFALARTCVVIGILMNMFLGNSDQWEEMLLEEARLAAEALNETTTESVVETVAEAVINDEF</sequence>
<keyword evidence="8 11" id="KW-1133">Transmembrane helix</keyword>
<comment type="caution">
    <text evidence="13">The sequence shown here is derived from an EMBL/GenBank/DDBJ whole genome shotgun (WGS) entry which is preliminary data.</text>
</comment>
<dbReference type="NCBIfam" id="TIGR01657">
    <property type="entry name" value="P-ATPase-V"/>
    <property type="match status" value="1"/>
</dbReference>
<dbReference type="SUPFAM" id="SSF81665">
    <property type="entry name" value="Calcium ATPase, transmembrane domain M"/>
    <property type="match status" value="1"/>
</dbReference>
<evidence type="ECO:0000256" key="1">
    <source>
        <dbReference type="ARBA" id="ARBA00004141"/>
    </source>
</evidence>
<dbReference type="InterPro" id="IPR023298">
    <property type="entry name" value="ATPase_P-typ_TM_dom_sf"/>
</dbReference>
<dbReference type="PANTHER" id="PTHR45630">
    <property type="entry name" value="CATION-TRANSPORTING ATPASE-RELATED"/>
    <property type="match status" value="1"/>
</dbReference>
<gene>
    <name evidence="13" type="ORF">THAOC_33591</name>
</gene>
<dbReference type="SFLD" id="SFLDF00027">
    <property type="entry name" value="p-type_atpase"/>
    <property type="match status" value="1"/>
</dbReference>
<dbReference type="SUPFAM" id="SSF56784">
    <property type="entry name" value="HAD-like"/>
    <property type="match status" value="1"/>
</dbReference>
<dbReference type="InterPro" id="IPR059000">
    <property type="entry name" value="ATPase_P-type_domA"/>
</dbReference>
<accession>K0R4W1</accession>
<feature type="region of interest" description="Disordered" evidence="10">
    <location>
        <begin position="793"/>
        <end position="814"/>
    </location>
</feature>
<evidence type="ECO:0000256" key="7">
    <source>
        <dbReference type="ARBA" id="ARBA00022967"/>
    </source>
</evidence>
<reference evidence="13 14" key="1">
    <citation type="journal article" date="2012" name="Genome Biol.">
        <title>Genome and low-iron response of an oceanic diatom adapted to chronic iron limitation.</title>
        <authorList>
            <person name="Lommer M."/>
            <person name="Specht M."/>
            <person name="Roy A.S."/>
            <person name="Kraemer L."/>
            <person name="Andreson R."/>
            <person name="Gutowska M.A."/>
            <person name="Wolf J."/>
            <person name="Bergner S.V."/>
            <person name="Schilhabel M.B."/>
            <person name="Klostermeier U.C."/>
            <person name="Beiko R.G."/>
            <person name="Rosenstiel P."/>
            <person name="Hippler M."/>
            <person name="Laroche J."/>
        </authorList>
    </citation>
    <scope>NUCLEOTIDE SEQUENCE [LARGE SCALE GENOMIC DNA]</scope>
    <source>
        <strain evidence="13 14">CCMP1005</strain>
    </source>
</reference>
<feature type="compositionally biased region" description="Basic and acidic residues" evidence="10">
    <location>
        <begin position="1"/>
        <end position="21"/>
    </location>
</feature>
<evidence type="ECO:0000256" key="5">
    <source>
        <dbReference type="ARBA" id="ARBA00022840"/>
    </source>
</evidence>
<feature type="region of interest" description="Disordered" evidence="10">
    <location>
        <begin position="345"/>
        <end position="376"/>
    </location>
</feature>
<feature type="compositionally biased region" description="Basic residues" evidence="10">
    <location>
        <begin position="566"/>
        <end position="576"/>
    </location>
</feature>
<feature type="transmembrane region" description="Helical" evidence="11">
    <location>
        <begin position="156"/>
        <end position="175"/>
    </location>
</feature>
<feature type="domain" description="P-type ATPase A" evidence="12">
    <location>
        <begin position="22"/>
        <end position="88"/>
    </location>
</feature>
<dbReference type="OrthoDB" id="48943at2759"/>
<keyword evidence="6" id="KW-0460">Magnesium</keyword>
<evidence type="ECO:0000256" key="2">
    <source>
        <dbReference type="ARBA" id="ARBA00022692"/>
    </source>
</evidence>
<evidence type="ECO:0000256" key="4">
    <source>
        <dbReference type="ARBA" id="ARBA00022741"/>
    </source>
</evidence>
<evidence type="ECO:0000313" key="14">
    <source>
        <dbReference type="Proteomes" id="UP000266841"/>
    </source>
</evidence>
<evidence type="ECO:0000259" key="12">
    <source>
        <dbReference type="Pfam" id="PF00122"/>
    </source>
</evidence>
<feature type="region of interest" description="Disordered" evidence="10">
    <location>
        <begin position="553"/>
        <end position="577"/>
    </location>
</feature>
<comment type="subcellular location">
    <subcellularLocation>
        <location evidence="1">Membrane</location>
        <topology evidence="1">Multi-pass membrane protein</topology>
    </subcellularLocation>
</comment>
<dbReference type="InterPro" id="IPR006544">
    <property type="entry name" value="P-type_TPase_V"/>
</dbReference>
<dbReference type="GO" id="GO:0046872">
    <property type="term" value="F:metal ion binding"/>
    <property type="evidence" value="ECO:0007669"/>
    <property type="project" value="UniProtKB-KW"/>
</dbReference>
<feature type="non-terminal residue" evidence="13">
    <location>
        <position position="1"/>
    </location>
</feature>
<evidence type="ECO:0000256" key="10">
    <source>
        <dbReference type="SAM" id="MobiDB-lite"/>
    </source>
</evidence>
<dbReference type="InterPro" id="IPR044492">
    <property type="entry name" value="P_typ_ATPase_HD_dom"/>
</dbReference>
<dbReference type="SUPFAM" id="SSF81653">
    <property type="entry name" value="Calcium ATPase, transduction domain A"/>
    <property type="match status" value="1"/>
</dbReference>
<evidence type="ECO:0000256" key="3">
    <source>
        <dbReference type="ARBA" id="ARBA00022723"/>
    </source>
</evidence>
<dbReference type="Gene3D" id="2.70.150.10">
    <property type="entry name" value="Calcium-transporting ATPase, cytoplasmic transduction domain A"/>
    <property type="match status" value="1"/>
</dbReference>
<evidence type="ECO:0000256" key="11">
    <source>
        <dbReference type="SAM" id="Phobius"/>
    </source>
</evidence>
<dbReference type="InterPro" id="IPR023214">
    <property type="entry name" value="HAD_sf"/>
</dbReference>
<dbReference type="GO" id="GO:0140358">
    <property type="term" value="F:P-type transmembrane transporter activity"/>
    <property type="evidence" value="ECO:0007669"/>
    <property type="project" value="InterPro"/>
</dbReference>
<dbReference type="GO" id="GO:0016020">
    <property type="term" value="C:membrane"/>
    <property type="evidence" value="ECO:0007669"/>
    <property type="project" value="UniProtKB-SubCell"/>
</dbReference>
<organism evidence="13 14">
    <name type="scientific">Thalassiosira oceanica</name>
    <name type="common">Marine diatom</name>
    <dbReference type="NCBI Taxonomy" id="159749"/>
    <lineage>
        <taxon>Eukaryota</taxon>
        <taxon>Sar</taxon>
        <taxon>Stramenopiles</taxon>
        <taxon>Ochrophyta</taxon>
        <taxon>Bacillariophyta</taxon>
        <taxon>Coscinodiscophyceae</taxon>
        <taxon>Thalassiosirophycidae</taxon>
        <taxon>Thalassiosirales</taxon>
        <taxon>Thalassiosiraceae</taxon>
        <taxon>Thalassiosira</taxon>
    </lineage>
</organism>
<keyword evidence="9 11" id="KW-0472">Membrane</keyword>
<keyword evidence="5" id="KW-0067">ATP-binding</keyword>
<name>K0R4W1_THAOC</name>
<protein>
    <recommendedName>
        <fullName evidence="12">P-type ATPase A domain-containing protein</fullName>
    </recommendedName>
</protein>
<proteinExistence type="predicted"/>
<dbReference type="eggNOG" id="KOG0209">
    <property type="taxonomic scope" value="Eukaryota"/>
</dbReference>
<feature type="region of interest" description="Disordered" evidence="10">
    <location>
        <begin position="1"/>
        <end position="27"/>
    </location>
</feature>
<dbReference type="SFLD" id="SFLDG00002">
    <property type="entry name" value="C1.7:_P-type_atpase_like"/>
    <property type="match status" value="1"/>
</dbReference>
<dbReference type="PRINTS" id="PR00119">
    <property type="entry name" value="CATATPASE"/>
</dbReference>
<evidence type="ECO:0000256" key="8">
    <source>
        <dbReference type="ARBA" id="ARBA00022989"/>
    </source>
</evidence>
<dbReference type="SFLD" id="SFLDS00003">
    <property type="entry name" value="Haloacid_Dehalogenase"/>
    <property type="match status" value="1"/>
</dbReference>
<keyword evidence="2 11" id="KW-0812">Transmembrane</keyword>
<dbReference type="SUPFAM" id="SSF81660">
    <property type="entry name" value="Metal cation-transporting ATPase, ATP-binding domain N"/>
    <property type="match status" value="1"/>
</dbReference>
<dbReference type="Proteomes" id="UP000266841">
    <property type="component" value="Unassembled WGS sequence"/>
</dbReference>
<dbReference type="InterPro" id="IPR023299">
    <property type="entry name" value="ATPase_P-typ_cyto_dom_N"/>
</dbReference>
<dbReference type="Pfam" id="PF00122">
    <property type="entry name" value="E1-E2_ATPase"/>
    <property type="match status" value="1"/>
</dbReference>
<dbReference type="PANTHER" id="PTHR45630:SF6">
    <property type="entry name" value="CATION-TRANSPORTING P-TYPE ATPASE N-TERMINAL DOMAIN-CONTAINING PROTEIN"/>
    <property type="match status" value="1"/>
</dbReference>
<dbReference type="InterPro" id="IPR008250">
    <property type="entry name" value="ATPase_P-typ_transduc_dom_A_sf"/>
</dbReference>
<dbReference type="Gene3D" id="3.40.50.1000">
    <property type="entry name" value="HAD superfamily/HAD-like"/>
    <property type="match status" value="1"/>
</dbReference>
<dbReference type="InterPro" id="IPR036412">
    <property type="entry name" value="HAD-like_sf"/>
</dbReference>
<dbReference type="PROSITE" id="PS00154">
    <property type="entry name" value="ATPASE_E1_E2"/>
    <property type="match status" value="1"/>
</dbReference>
<feature type="transmembrane region" description="Helical" evidence="11">
    <location>
        <begin position="940"/>
        <end position="960"/>
    </location>
</feature>
<keyword evidence="4" id="KW-0547">Nucleotide-binding</keyword>
<dbReference type="Gene3D" id="3.40.1110.10">
    <property type="entry name" value="Calcium-transporting ATPase, cytoplasmic domain N"/>
    <property type="match status" value="1"/>
</dbReference>
<dbReference type="AlphaFoldDB" id="K0R4W1"/>
<dbReference type="EMBL" id="AGNL01046731">
    <property type="protein sequence ID" value="EJK47675.1"/>
    <property type="molecule type" value="Genomic_DNA"/>
</dbReference>
<dbReference type="GO" id="GO:0005524">
    <property type="term" value="F:ATP binding"/>
    <property type="evidence" value="ECO:0007669"/>
    <property type="project" value="UniProtKB-KW"/>
</dbReference>
<evidence type="ECO:0000256" key="9">
    <source>
        <dbReference type="ARBA" id="ARBA00023136"/>
    </source>
</evidence>